<dbReference type="EMBL" id="QCZH01000003">
    <property type="protein sequence ID" value="PWA10540.1"/>
    <property type="molecule type" value="Genomic_DNA"/>
</dbReference>
<dbReference type="Proteomes" id="UP000245618">
    <property type="component" value="Unassembled WGS sequence"/>
</dbReference>
<dbReference type="AlphaFoldDB" id="A0A2U1JZ73"/>
<evidence type="ECO:0000313" key="1">
    <source>
        <dbReference type="EMBL" id="PWA10540.1"/>
    </source>
</evidence>
<reference evidence="1 2" key="1">
    <citation type="submission" date="2018-04" db="EMBL/GenBank/DDBJ databases">
        <title>Flavobacterium sp. nov., isolated from glacier ice.</title>
        <authorList>
            <person name="Liu Q."/>
            <person name="Xin Y.-H."/>
        </authorList>
    </citation>
    <scope>NUCLEOTIDE SEQUENCE [LARGE SCALE GENOMIC DNA]</scope>
    <source>
        <strain evidence="1 2">LB2P30</strain>
    </source>
</reference>
<protein>
    <submittedName>
        <fullName evidence="1">Uncharacterized protein</fullName>
    </submittedName>
</protein>
<evidence type="ECO:0000313" key="2">
    <source>
        <dbReference type="Proteomes" id="UP000245618"/>
    </source>
</evidence>
<proteinExistence type="predicted"/>
<sequence length="96" mass="11160">MQHTKILIYLHRVFKKLPQSYPIGYPVLKYNARSPVFTGIIIKASEPLSPPVEKQMNTNPTKFNDLAGFFRFRIIKLFIKSQNFGVFRGVSKLLKF</sequence>
<accession>A0A2U1JZ73</accession>
<organism evidence="1 2">
    <name type="scientific">Flavobacterium laiguense</name>
    <dbReference type="NCBI Taxonomy" id="2169409"/>
    <lineage>
        <taxon>Bacteria</taxon>
        <taxon>Pseudomonadati</taxon>
        <taxon>Bacteroidota</taxon>
        <taxon>Flavobacteriia</taxon>
        <taxon>Flavobacteriales</taxon>
        <taxon>Flavobacteriaceae</taxon>
        <taxon>Flavobacterium</taxon>
    </lineage>
</organism>
<gene>
    <name evidence="1" type="ORF">DB891_04760</name>
</gene>
<comment type="caution">
    <text evidence="1">The sequence shown here is derived from an EMBL/GenBank/DDBJ whole genome shotgun (WGS) entry which is preliminary data.</text>
</comment>
<keyword evidence="2" id="KW-1185">Reference proteome</keyword>
<name>A0A2U1JZ73_9FLAO</name>